<organism evidence="1 2">
    <name type="scientific">Tritrichomonas foetus</name>
    <dbReference type="NCBI Taxonomy" id="1144522"/>
    <lineage>
        <taxon>Eukaryota</taxon>
        <taxon>Metamonada</taxon>
        <taxon>Parabasalia</taxon>
        <taxon>Tritrichomonadida</taxon>
        <taxon>Tritrichomonadidae</taxon>
        <taxon>Tritrichomonas</taxon>
    </lineage>
</organism>
<reference evidence="1" key="1">
    <citation type="submission" date="2016-10" db="EMBL/GenBank/DDBJ databases">
        <authorList>
            <person name="Benchimol M."/>
            <person name="Almeida L.G."/>
            <person name="Vasconcelos A.T."/>
            <person name="Perreira-Neves A."/>
            <person name="Rosa I.A."/>
            <person name="Tasca T."/>
            <person name="Bogo M.R."/>
            <person name="de Souza W."/>
        </authorList>
    </citation>
    <scope>NUCLEOTIDE SEQUENCE [LARGE SCALE GENOMIC DNA]</scope>
    <source>
        <strain evidence="1">K</strain>
    </source>
</reference>
<dbReference type="PANTHER" id="PTHR24112">
    <property type="entry name" value="LEUCINE-RICH REPEAT, ISOFORM F-RELATED"/>
    <property type="match status" value="1"/>
</dbReference>
<proteinExistence type="predicted"/>
<dbReference type="GO" id="GO:0005886">
    <property type="term" value="C:plasma membrane"/>
    <property type="evidence" value="ECO:0007669"/>
    <property type="project" value="TreeGrafter"/>
</dbReference>
<dbReference type="GeneID" id="94844236"/>
<dbReference type="EMBL" id="MLAK01001009">
    <property type="protein sequence ID" value="OHS99346.1"/>
    <property type="molecule type" value="Genomic_DNA"/>
</dbReference>
<dbReference type="GO" id="GO:0034315">
    <property type="term" value="P:regulation of Arp2/3 complex-mediated actin nucleation"/>
    <property type="evidence" value="ECO:0007669"/>
    <property type="project" value="TreeGrafter"/>
</dbReference>
<accession>A0A1J4JJK3</accession>
<dbReference type="Gene3D" id="3.80.10.10">
    <property type="entry name" value="Ribonuclease Inhibitor"/>
    <property type="match status" value="1"/>
</dbReference>
<dbReference type="InterPro" id="IPR032675">
    <property type="entry name" value="LRR_dom_sf"/>
</dbReference>
<dbReference type="VEuPathDB" id="TrichDB:TRFO_34197"/>
<protein>
    <recommendedName>
        <fullName evidence="3">Leucine Rich Repeat family protein</fullName>
    </recommendedName>
</protein>
<evidence type="ECO:0000313" key="1">
    <source>
        <dbReference type="EMBL" id="OHS99346.1"/>
    </source>
</evidence>
<dbReference type="GO" id="GO:0030027">
    <property type="term" value="C:lamellipodium"/>
    <property type="evidence" value="ECO:0007669"/>
    <property type="project" value="TreeGrafter"/>
</dbReference>
<keyword evidence="2" id="KW-1185">Reference proteome</keyword>
<dbReference type="PANTHER" id="PTHR24112:SF64">
    <property type="entry name" value="CHROMOSOME UNDETERMINED SCAFFOLD_46, WHOLE GENOME SHOTGUN SEQUENCE"/>
    <property type="match status" value="1"/>
</dbReference>
<dbReference type="Proteomes" id="UP000179807">
    <property type="component" value="Unassembled WGS sequence"/>
</dbReference>
<evidence type="ECO:0000313" key="2">
    <source>
        <dbReference type="Proteomes" id="UP000179807"/>
    </source>
</evidence>
<evidence type="ECO:0008006" key="3">
    <source>
        <dbReference type="Google" id="ProtNLM"/>
    </source>
</evidence>
<dbReference type="OrthoDB" id="18598at2759"/>
<comment type="caution">
    <text evidence="1">The sequence shown here is derived from an EMBL/GenBank/DDBJ whole genome shotgun (WGS) entry which is preliminary data.</text>
</comment>
<dbReference type="GO" id="GO:0016477">
    <property type="term" value="P:cell migration"/>
    <property type="evidence" value="ECO:0007669"/>
    <property type="project" value="TreeGrafter"/>
</dbReference>
<dbReference type="RefSeq" id="XP_068352483.1">
    <property type="nucleotide sequence ID" value="XM_068509532.1"/>
</dbReference>
<dbReference type="SUPFAM" id="SSF52047">
    <property type="entry name" value="RNI-like"/>
    <property type="match status" value="1"/>
</dbReference>
<name>A0A1J4JJK3_9EUKA</name>
<dbReference type="InterPro" id="IPR051279">
    <property type="entry name" value="PP1-Reg/Actin-Interact_Protein"/>
</dbReference>
<gene>
    <name evidence="1" type="ORF">TRFO_34197</name>
</gene>
<sequence>MIEPAPTILLANKQLERLTQEYLWGPQETIVFASEIVRISQNGKTCPKILIISYGAIYLFRSKTTNKNELAGIFYLIDVDKISYIKPNIVTFNIGNSASNDNTAITLQSDKALDIARLILYFNKICKFKVSEAELPKIDSTPPGALVSPIIPARPKNSLQIRILQLAHKYNQKFPIDQLKYIADWDRNPQTILRLTQAFKCGIAAPSVATAISWDMNLKCLILDAFEPQYLPNVLQIIISKSKTLVKLSLENYKSETTEMYDLPAPITSKFVDITFNNCHPSLIFSVLNGMNSFAGHLKTLTITKVKLSEDDFNRLFELLGSLSCFMSITKLCLDEGTADDMNISSLTKYLPNNKIFMLNLSKTNKDISILLKGILSHTTTIHMLYLSGCNLFKNMNKKNFVLTSCLSYLDLSKSIISPVALRSFLVALFSQTRDHLLTLNLSDLIISMPDESSNESIVKCFDIPDPQSVLAEFIFSDNILLPENVKELLQFLKSQKQLYYLKLSRCFKEQFDASLKAVSDFIIETQLQGIDISTSTSDPYNQSATFFINSLVGKSSLKTLMIENSGMGDKGLNALKAFVEEDNKLTSLNCDGAKPDTAAAFNKAYLAFTKIERIAPPKQDLALLNGQGFIPTGLAAKLPPKTLAMRINEYESLEGTNSQVIQPMDALITMMNMMTQSITGNGPDIIEKQDLISVFHESLITTSIVLKPQNTNGANMLFNLLTPSTNKNGITAMDTLTENSNTTNF</sequence>
<dbReference type="AlphaFoldDB" id="A0A1J4JJK3"/>